<proteinExistence type="predicted"/>
<organism evidence="1 2">
    <name type="scientific">Alloprevotella tannerae ATCC 51259</name>
    <dbReference type="NCBI Taxonomy" id="626522"/>
    <lineage>
        <taxon>Bacteria</taxon>
        <taxon>Pseudomonadati</taxon>
        <taxon>Bacteroidota</taxon>
        <taxon>Bacteroidia</taxon>
        <taxon>Bacteroidales</taxon>
        <taxon>Prevotellaceae</taxon>
        <taxon>Alloprevotella</taxon>
    </lineage>
</organism>
<name>C9LEA1_9BACT</name>
<dbReference type="InterPro" id="IPR015315">
    <property type="entry name" value="DUF1963"/>
</dbReference>
<dbReference type="EMBL" id="ACIJ02000013">
    <property type="protein sequence ID" value="EEX72584.1"/>
    <property type="molecule type" value="Genomic_DNA"/>
</dbReference>
<accession>C9LEA1</accession>
<dbReference type="eggNOG" id="COG3878">
    <property type="taxonomic scope" value="Bacteria"/>
</dbReference>
<dbReference type="PANTHER" id="PTHR36436:SF6">
    <property type="entry name" value="SLL5081 PROTEIN"/>
    <property type="match status" value="1"/>
</dbReference>
<dbReference type="SUPFAM" id="SSF103032">
    <property type="entry name" value="Hypothetical protein YwqG"/>
    <property type="match status" value="1"/>
</dbReference>
<reference evidence="1" key="1">
    <citation type="submission" date="2009-09" db="EMBL/GenBank/DDBJ databases">
        <authorList>
            <person name="Weinstock G."/>
            <person name="Sodergren E."/>
            <person name="Clifton S."/>
            <person name="Fulton L."/>
            <person name="Fulton B."/>
            <person name="Courtney L."/>
            <person name="Fronick C."/>
            <person name="Harrison M."/>
            <person name="Strong C."/>
            <person name="Farmer C."/>
            <person name="Delahaunty K."/>
            <person name="Markovic C."/>
            <person name="Hall O."/>
            <person name="Minx P."/>
            <person name="Tomlinson C."/>
            <person name="Mitreva M."/>
            <person name="Nelson J."/>
            <person name="Hou S."/>
            <person name="Wollam A."/>
            <person name="Pepin K.H."/>
            <person name="Johnson M."/>
            <person name="Bhonagiri V."/>
            <person name="Nash W.E."/>
            <person name="Warren W."/>
            <person name="Chinwalla A."/>
            <person name="Mardis E.R."/>
            <person name="Wilson R.K."/>
        </authorList>
    </citation>
    <scope>NUCLEOTIDE SEQUENCE [LARGE SCALE GENOMIC DNA]</scope>
    <source>
        <strain evidence="1">ATCC 51259</strain>
    </source>
</reference>
<comment type="caution">
    <text evidence="1">The sequence shown here is derived from an EMBL/GenBank/DDBJ whole genome shotgun (WGS) entry which is preliminary data.</text>
</comment>
<dbReference type="Pfam" id="PF09234">
    <property type="entry name" value="DUF1963"/>
    <property type="match status" value="1"/>
</dbReference>
<dbReference type="Gene3D" id="2.30.320.10">
    <property type="entry name" value="YwqG-like"/>
    <property type="match status" value="1"/>
</dbReference>
<evidence type="ECO:0000313" key="1">
    <source>
        <dbReference type="EMBL" id="EEX72584.1"/>
    </source>
</evidence>
<gene>
    <name evidence="1" type="ORF">GCWU000325_00527</name>
</gene>
<dbReference type="STRING" id="626522.GCWU000325_00527"/>
<dbReference type="InterPro" id="IPR035948">
    <property type="entry name" value="YwqG-like_sf"/>
</dbReference>
<dbReference type="HOGENOM" id="CLU_1873566_0_0_10"/>
<dbReference type="AlphaFoldDB" id="C9LEA1"/>
<protein>
    <submittedName>
        <fullName evidence="1">Uncharacterized protein</fullName>
    </submittedName>
</protein>
<dbReference type="Proteomes" id="UP000003460">
    <property type="component" value="Unassembled WGS sequence"/>
</dbReference>
<evidence type="ECO:0000313" key="2">
    <source>
        <dbReference type="Proteomes" id="UP000003460"/>
    </source>
</evidence>
<sequence length="136" mass="15485">MILSRQLVNNNEGGKTMKEKLNAFIEDFKKEALLDVIKIELTANPMVGITQSKVGGHFYLPKSACIPTNDKGEQLMFLAQINCEELPENAIYPKKGIVQFWIFGGDYDMGNDYENPCSDINKRVLYYPTIEDHFSE</sequence>
<keyword evidence="2" id="KW-1185">Reference proteome</keyword>
<dbReference type="PANTHER" id="PTHR36436">
    <property type="entry name" value="SLL5081 PROTEIN"/>
    <property type="match status" value="1"/>
</dbReference>